<dbReference type="Gene3D" id="3.40.190.290">
    <property type="match status" value="1"/>
</dbReference>
<keyword evidence="3" id="KW-0238">DNA-binding</keyword>
<dbReference type="PRINTS" id="PR00039">
    <property type="entry name" value="HTHLYSR"/>
</dbReference>
<evidence type="ECO:0000256" key="2">
    <source>
        <dbReference type="ARBA" id="ARBA00023015"/>
    </source>
</evidence>
<dbReference type="PANTHER" id="PTHR30419">
    <property type="entry name" value="HTH-TYPE TRANSCRIPTIONAL REGULATOR YBHD"/>
    <property type="match status" value="1"/>
</dbReference>
<dbReference type="CDD" id="cd05466">
    <property type="entry name" value="PBP2_LTTR_substrate"/>
    <property type="match status" value="1"/>
</dbReference>
<dbReference type="InterPro" id="IPR005119">
    <property type="entry name" value="LysR_subst-bd"/>
</dbReference>
<evidence type="ECO:0000313" key="7">
    <source>
        <dbReference type="Proteomes" id="UP001299220"/>
    </source>
</evidence>
<evidence type="ECO:0000256" key="1">
    <source>
        <dbReference type="ARBA" id="ARBA00009437"/>
    </source>
</evidence>
<sequence length="290" mass="32502">MELRVLKYFLTVAQEGSITRAAALLHVTQPTLSRQLMQLEEELGVRLFHRNRRRVELTEEGQLLERRAQEIVLLTDRAKQECTQHGSVLSGEIAIGCAETMSMSALAGAMAAFRQMHPLVRFSVYSGVADDVKERIEKGLEDIGLLVEPVDIGKYEFLRMPGRERWGVLVREDSPLVQKEFVCPEDLLDTPVLLNAREIVQNQLADWFGDCFGRLEIAATFTLVVNAAAMVAQGMGAAFCLEHAFASNGLRFIPLSPALENGTVLVWKKYQSFSPAARQFIEYIKDAFRA</sequence>
<keyword evidence="2" id="KW-0805">Transcription regulation</keyword>
<proteinExistence type="inferred from homology"/>
<dbReference type="Proteomes" id="UP001299220">
    <property type="component" value="Unassembled WGS sequence"/>
</dbReference>
<dbReference type="InterPro" id="IPR000847">
    <property type="entry name" value="LysR_HTH_N"/>
</dbReference>
<keyword evidence="4" id="KW-0804">Transcription</keyword>
<keyword evidence="7" id="KW-1185">Reference proteome</keyword>
<dbReference type="SUPFAM" id="SSF46785">
    <property type="entry name" value="Winged helix' DNA-binding domain"/>
    <property type="match status" value="1"/>
</dbReference>
<dbReference type="Pfam" id="PF00126">
    <property type="entry name" value="HTH_1"/>
    <property type="match status" value="1"/>
</dbReference>
<evidence type="ECO:0000313" key="6">
    <source>
        <dbReference type="EMBL" id="MCF2651227.1"/>
    </source>
</evidence>
<reference evidence="6 7" key="1">
    <citation type="submission" date="2020-12" db="EMBL/GenBank/DDBJ databases">
        <title>Whole genome sequences of gut porcine anaerobes.</title>
        <authorList>
            <person name="Kubasova T."/>
            <person name="Jahodarova E."/>
            <person name="Rychlik I."/>
        </authorList>
    </citation>
    <scope>NUCLEOTIDE SEQUENCE [LARGE SCALE GENOMIC DNA]</scope>
    <source>
        <strain evidence="6 7">An867</strain>
    </source>
</reference>
<feature type="domain" description="HTH lysR-type" evidence="5">
    <location>
        <begin position="1"/>
        <end position="58"/>
    </location>
</feature>
<dbReference type="PANTHER" id="PTHR30419:SF8">
    <property type="entry name" value="NITROGEN ASSIMILATION TRANSCRIPTIONAL ACTIVATOR-RELATED"/>
    <property type="match status" value="1"/>
</dbReference>
<dbReference type="RefSeq" id="WP_235322164.1">
    <property type="nucleotide sequence ID" value="NZ_JAFBIT010000001.1"/>
</dbReference>
<organism evidence="6 7">
    <name type="scientific">Anaeromassilibacillus senegalensis</name>
    <dbReference type="NCBI Taxonomy" id="1673717"/>
    <lineage>
        <taxon>Bacteria</taxon>
        <taxon>Bacillati</taxon>
        <taxon>Bacillota</taxon>
        <taxon>Clostridia</taxon>
        <taxon>Eubacteriales</taxon>
        <taxon>Acutalibacteraceae</taxon>
        <taxon>Anaeromassilibacillus</taxon>
    </lineage>
</organism>
<comment type="caution">
    <text evidence="6">The sequence shown here is derived from an EMBL/GenBank/DDBJ whole genome shotgun (WGS) entry which is preliminary data.</text>
</comment>
<comment type="similarity">
    <text evidence="1">Belongs to the LysR transcriptional regulatory family.</text>
</comment>
<dbReference type="InterPro" id="IPR036388">
    <property type="entry name" value="WH-like_DNA-bd_sf"/>
</dbReference>
<dbReference type="PROSITE" id="PS50931">
    <property type="entry name" value="HTH_LYSR"/>
    <property type="match status" value="1"/>
</dbReference>
<evidence type="ECO:0000256" key="4">
    <source>
        <dbReference type="ARBA" id="ARBA00023163"/>
    </source>
</evidence>
<dbReference type="EMBL" id="JAFBIT010000001">
    <property type="protein sequence ID" value="MCF2651227.1"/>
    <property type="molecule type" value="Genomic_DNA"/>
</dbReference>
<dbReference type="InterPro" id="IPR036390">
    <property type="entry name" value="WH_DNA-bd_sf"/>
</dbReference>
<dbReference type="SUPFAM" id="SSF53850">
    <property type="entry name" value="Periplasmic binding protein-like II"/>
    <property type="match status" value="1"/>
</dbReference>
<evidence type="ECO:0000256" key="3">
    <source>
        <dbReference type="ARBA" id="ARBA00023125"/>
    </source>
</evidence>
<protein>
    <submittedName>
        <fullName evidence="6">LysR family transcriptional regulator</fullName>
    </submittedName>
</protein>
<gene>
    <name evidence="6" type="ORF">JQM67_01190</name>
</gene>
<dbReference type="InterPro" id="IPR050950">
    <property type="entry name" value="HTH-type_LysR_regulators"/>
</dbReference>
<accession>A0ABS9CLZ1</accession>
<name>A0ABS9CLZ1_9FIRM</name>
<evidence type="ECO:0000259" key="5">
    <source>
        <dbReference type="PROSITE" id="PS50931"/>
    </source>
</evidence>
<dbReference type="Gene3D" id="1.10.10.10">
    <property type="entry name" value="Winged helix-like DNA-binding domain superfamily/Winged helix DNA-binding domain"/>
    <property type="match status" value="1"/>
</dbReference>
<dbReference type="Pfam" id="PF03466">
    <property type="entry name" value="LysR_substrate"/>
    <property type="match status" value="1"/>
</dbReference>